<evidence type="ECO:0000256" key="3">
    <source>
        <dbReference type="PROSITE-ProRule" id="PRU00289"/>
    </source>
</evidence>
<evidence type="ECO:0000256" key="5">
    <source>
        <dbReference type="SAM" id="Phobius"/>
    </source>
</evidence>
<gene>
    <name evidence="7" type="ORF">MAE01_02570</name>
</gene>
<dbReference type="Proteomes" id="UP000321225">
    <property type="component" value="Unassembled WGS sequence"/>
</dbReference>
<reference evidence="7 8" key="1">
    <citation type="submission" date="2019-07" db="EMBL/GenBank/DDBJ databases">
        <title>Whole genome shotgun sequence of Microbacterium aerolatum NBRC 103071.</title>
        <authorList>
            <person name="Hosoyama A."/>
            <person name="Uohara A."/>
            <person name="Ohji S."/>
            <person name="Ichikawa N."/>
        </authorList>
    </citation>
    <scope>NUCLEOTIDE SEQUENCE [LARGE SCALE GENOMIC DNA]</scope>
    <source>
        <strain evidence="7 8">NBRC 103071</strain>
    </source>
</reference>
<keyword evidence="5" id="KW-0472">Membrane</keyword>
<dbReference type="OrthoDB" id="9807790at2"/>
<keyword evidence="5" id="KW-1133">Transmembrane helix</keyword>
<feature type="region of interest" description="Disordered" evidence="4">
    <location>
        <begin position="910"/>
        <end position="945"/>
    </location>
</feature>
<feature type="compositionally biased region" description="Basic and acidic residues" evidence="4">
    <location>
        <begin position="916"/>
        <end position="945"/>
    </location>
</feature>
<keyword evidence="1 3" id="KW-0547">Nucleotide-binding</keyword>
<dbReference type="InterPro" id="IPR003593">
    <property type="entry name" value="AAA+_ATPase"/>
</dbReference>
<dbReference type="PANTHER" id="PTHR22683">
    <property type="entry name" value="SPORULATION PROTEIN RELATED"/>
    <property type="match status" value="1"/>
</dbReference>
<sequence>MDPDPLTLPVAAAEPARQPVPVLAAVVPIAGGVVLWLITGSVFALCFAALGPLMIVAALLDGVRTRRRTRRRAAQDEATGWSRAEQELRSRHRRERGELRRVHPDAAANLQEPPLRDLQPVDETTPIVIGSGSRRSGLRVTGEESDRTRAFRERAARLTDAPLVVPMGRGACLRGPAPVVEATARALVVQLCLRHSPSQLAIGGAGIEALGLSGFPHAGRAHRGAWRLAVTFGEDDAADASAQLRLCAKDGEVPEGVTTVVDIADPAHARLRTTSGIEEITVECVSRPQAVSIAETSVVREGESARLPDAVALGELDLATDPGSTGLAASIGRTENGDLLLDLVEDGPHAIVTGMTGSGKSELLVTWIASIARAHSPETVSFVLADFKGGTAFDPLRDLPHVAAVVTDLDEEGARRGVESLTAELRRREAVLADVGARNIAEADGRLGRLVIVVDEFAALLQEHPDLAVVFTDIAARGRALGMHLILGTQRAAGVIRDALAANCPLRVSLRVTEAADSRLVIGSDDAASLPGGAGSRGLAFVRRPQDSDAVATRIALTGAGDLRAAGTRWAGAAAPSSPWLPPLPRRLPLEDLSHPHDDQRTLILGLCDEPEQQRQIPFTLRAGVDRGIAVVGGGGSGRSAVLWLLAAQCDDAVLIPSEPEAAWDVIADLDEGSGGSPRLVLCDDIDRLVSEFPAEHGLLVLERLEKLIRSATARESTVVVTAARVTGQLARVIDALPVRMLLRTTTKLEHLAAGGDSDGYLRDRPAGRARVGDREVQIAWTDRSPDIVVSAPAVWEPQAHVVGVVAHGVRRVVEGLRTAHPDREVIPVGDESAAVETARRIIVGDAESWQRQWALWQRIRAEGEMLVLAECPTELRTLAACRELPPYAETHRGRVWSIVDGHAPRRLVVPQLDPASRRTDSVSRRTDSVSRRTDSVSRRVEPAP</sequence>
<organism evidence="7 8">
    <name type="scientific">Microbacterium aerolatum</name>
    <dbReference type="NCBI Taxonomy" id="153731"/>
    <lineage>
        <taxon>Bacteria</taxon>
        <taxon>Bacillati</taxon>
        <taxon>Actinomycetota</taxon>
        <taxon>Actinomycetes</taxon>
        <taxon>Micrococcales</taxon>
        <taxon>Microbacteriaceae</taxon>
        <taxon>Microbacterium</taxon>
    </lineage>
</organism>
<dbReference type="GO" id="GO:0005524">
    <property type="term" value="F:ATP binding"/>
    <property type="evidence" value="ECO:0007669"/>
    <property type="project" value="UniProtKB-UniRule"/>
</dbReference>
<dbReference type="InterPro" id="IPR050206">
    <property type="entry name" value="FtsK/SpoIIIE/SftA"/>
</dbReference>
<feature type="compositionally biased region" description="Basic and acidic residues" evidence="4">
    <location>
        <begin position="84"/>
        <end position="96"/>
    </location>
</feature>
<evidence type="ECO:0000313" key="8">
    <source>
        <dbReference type="Proteomes" id="UP000321225"/>
    </source>
</evidence>
<evidence type="ECO:0000313" key="7">
    <source>
        <dbReference type="EMBL" id="GEK85081.1"/>
    </source>
</evidence>
<proteinExistence type="predicted"/>
<dbReference type="InterPro" id="IPR027417">
    <property type="entry name" value="P-loop_NTPase"/>
</dbReference>
<evidence type="ECO:0000256" key="2">
    <source>
        <dbReference type="ARBA" id="ARBA00022840"/>
    </source>
</evidence>
<feature type="binding site" evidence="3">
    <location>
        <begin position="354"/>
        <end position="361"/>
    </location>
    <ligand>
        <name>ATP</name>
        <dbReference type="ChEBI" id="CHEBI:30616"/>
    </ligand>
</feature>
<evidence type="ECO:0000256" key="4">
    <source>
        <dbReference type="SAM" id="MobiDB-lite"/>
    </source>
</evidence>
<keyword evidence="5" id="KW-0812">Transmembrane</keyword>
<dbReference type="SUPFAM" id="SSF52540">
    <property type="entry name" value="P-loop containing nucleoside triphosphate hydrolases"/>
    <property type="match status" value="2"/>
</dbReference>
<keyword evidence="8" id="KW-1185">Reference proteome</keyword>
<keyword evidence="2 3" id="KW-0067">ATP-binding</keyword>
<protein>
    <recommendedName>
        <fullName evidence="6">FtsK domain-containing protein</fullName>
    </recommendedName>
</protein>
<feature type="domain" description="FtsK" evidence="6">
    <location>
        <begin position="336"/>
        <end position="519"/>
    </location>
</feature>
<dbReference type="InterPro" id="IPR002543">
    <property type="entry name" value="FtsK_dom"/>
</dbReference>
<feature type="transmembrane region" description="Helical" evidence="5">
    <location>
        <begin position="34"/>
        <end position="60"/>
    </location>
</feature>
<dbReference type="SMART" id="SM00382">
    <property type="entry name" value="AAA"/>
    <property type="match status" value="2"/>
</dbReference>
<evidence type="ECO:0000259" key="6">
    <source>
        <dbReference type="PROSITE" id="PS50901"/>
    </source>
</evidence>
<feature type="region of interest" description="Disordered" evidence="4">
    <location>
        <begin position="71"/>
        <end position="96"/>
    </location>
</feature>
<dbReference type="Gene3D" id="3.40.50.300">
    <property type="entry name" value="P-loop containing nucleotide triphosphate hydrolases"/>
    <property type="match status" value="3"/>
</dbReference>
<accession>A0A511AEL9</accession>
<dbReference type="EMBL" id="BJUW01000001">
    <property type="protein sequence ID" value="GEK85081.1"/>
    <property type="molecule type" value="Genomic_DNA"/>
</dbReference>
<dbReference type="AlphaFoldDB" id="A0A511AEL9"/>
<dbReference type="CDD" id="cd01127">
    <property type="entry name" value="TrwB_TraG_TraD_VirD4"/>
    <property type="match status" value="1"/>
</dbReference>
<dbReference type="PROSITE" id="PS50901">
    <property type="entry name" value="FTSK"/>
    <property type="match status" value="1"/>
</dbReference>
<name>A0A511AEL9_9MICO</name>
<dbReference type="PANTHER" id="PTHR22683:SF1">
    <property type="entry name" value="TYPE VII SECRETION SYSTEM PROTEIN ESSC"/>
    <property type="match status" value="1"/>
</dbReference>
<dbReference type="GO" id="GO:0003677">
    <property type="term" value="F:DNA binding"/>
    <property type="evidence" value="ECO:0007669"/>
    <property type="project" value="InterPro"/>
</dbReference>
<comment type="caution">
    <text evidence="7">The sequence shown here is derived from an EMBL/GenBank/DDBJ whole genome shotgun (WGS) entry which is preliminary data.</text>
</comment>
<evidence type="ECO:0000256" key="1">
    <source>
        <dbReference type="ARBA" id="ARBA00022741"/>
    </source>
</evidence>
<dbReference type="Pfam" id="PF01580">
    <property type="entry name" value="FtsK_SpoIIIE"/>
    <property type="match status" value="1"/>
</dbReference>
<dbReference type="RefSeq" id="WP_147037739.1">
    <property type="nucleotide sequence ID" value="NZ_BJUW01000001.1"/>
</dbReference>